<evidence type="ECO:0000256" key="8">
    <source>
        <dbReference type="ARBA" id="ARBA00023163"/>
    </source>
</evidence>
<evidence type="ECO:0000256" key="6">
    <source>
        <dbReference type="ARBA" id="ARBA00023015"/>
    </source>
</evidence>
<comment type="subcellular location">
    <subcellularLocation>
        <location evidence="1">Nucleus</location>
    </subcellularLocation>
</comment>
<name>A0A8J9YCS2_9NEOP</name>
<evidence type="ECO:0000256" key="7">
    <source>
        <dbReference type="ARBA" id="ARBA00023125"/>
    </source>
</evidence>
<dbReference type="EMBL" id="OV170225">
    <property type="protein sequence ID" value="CAH0725939.1"/>
    <property type="molecule type" value="Genomic_DNA"/>
</dbReference>
<dbReference type="InterPro" id="IPR013087">
    <property type="entry name" value="Znf_C2H2_type"/>
</dbReference>
<dbReference type="FunFam" id="3.30.160.60:FF:002812">
    <property type="entry name" value="Neuroectoderm-expressed 2, isoform B"/>
    <property type="match status" value="1"/>
</dbReference>
<dbReference type="GO" id="GO:0005634">
    <property type="term" value="C:nucleus"/>
    <property type="evidence" value="ECO:0007669"/>
    <property type="project" value="UniProtKB-SubCell"/>
</dbReference>
<reference evidence="12" key="1">
    <citation type="submission" date="2021-12" db="EMBL/GenBank/DDBJ databases">
        <authorList>
            <person name="Martin H S."/>
        </authorList>
    </citation>
    <scope>NUCLEOTIDE SEQUENCE</scope>
</reference>
<feature type="compositionally biased region" description="Basic and acidic residues" evidence="10">
    <location>
        <begin position="224"/>
        <end position="241"/>
    </location>
</feature>
<evidence type="ECO:0000256" key="10">
    <source>
        <dbReference type="SAM" id="MobiDB-lite"/>
    </source>
</evidence>
<keyword evidence="2" id="KW-0479">Metal-binding</keyword>
<keyword evidence="3" id="KW-0677">Repeat</keyword>
<dbReference type="FunFam" id="3.30.160.60:FF:000148">
    <property type="entry name" value="zinc finger protein Gfi-1"/>
    <property type="match status" value="1"/>
</dbReference>
<feature type="region of interest" description="Disordered" evidence="10">
    <location>
        <begin position="1"/>
        <end position="36"/>
    </location>
</feature>
<dbReference type="PANTHER" id="PTHR23235:SF120">
    <property type="entry name" value="KRUPPEL-LIKE FACTOR 15"/>
    <property type="match status" value="1"/>
</dbReference>
<dbReference type="GO" id="GO:0009887">
    <property type="term" value="P:animal organ morphogenesis"/>
    <property type="evidence" value="ECO:0007669"/>
    <property type="project" value="UniProtKB-ARBA"/>
</dbReference>
<keyword evidence="4" id="KW-0863">Zinc-finger</keyword>
<dbReference type="Gene3D" id="3.30.160.60">
    <property type="entry name" value="Classic Zinc Finger"/>
    <property type="match status" value="4"/>
</dbReference>
<feature type="non-terminal residue" evidence="12">
    <location>
        <position position="413"/>
    </location>
</feature>
<feature type="domain" description="C2H2-type" evidence="11">
    <location>
        <begin position="279"/>
        <end position="299"/>
    </location>
</feature>
<feature type="region of interest" description="Disordered" evidence="10">
    <location>
        <begin position="68"/>
        <end position="101"/>
    </location>
</feature>
<evidence type="ECO:0000256" key="1">
    <source>
        <dbReference type="ARBA" id="ARBA00004123"/>
    </source>
</evidence>
<dbReference type="InterPro" id="IPR036236">
    <property type="entry name" value="Znf_C2H2_sf"/>
</dbReference>
<keyword evidence="13" id="KW-1185">Reference proteome</keyword>
<dbReference type="PROSITE" id="PS00028">
    <property type="entry name" value="ZINC_FINGER_C2H2_1"/>
    <property type="match status" value="4"/>
</dbReference>
<proteinExistence type="predicted"/>
<evidence type="ECO:0000256" key="3">
    <source>
        <dbReference type="ARBA" id="ARBA00022737"/>
    </source>
</evidence>
<evidence type="ECO:0000256" key="4">
    <source>
        <dbReference type="ARBA" id="ARBA00022771"/>
    </source>
</evidence>
<dbReference type="GO" id="GO:0000978">
    <property type="term" value="F:RNA polymerase II cis-regulatory region sequence-specific DNA binding"/>
    <property type="evidence" value="ECO:0007669"/>
    <property type="project" value="TreeGrafter"/>
</dbReference>
<gene>
    <name evidence="12" type="ORF">BINO364_LOCUS11467</name>
</gene>
<evidence type="ECO:0000313" key="12">
    <source>
        <dbReference type="EMBL" id="CAH0725939.1"/>
    </source>
</evidence>
<dbReference type="FunFam" id="3.30.160.60:FF:000432">
    <property type="entry name" value="zinc finger protein Gfi-1b isoform X1"/>
    <property type="match status" value="1"/>
</dbReference>
<sequence length="413" mass="46549">MSRVGRGARASFSQVPGAERQAPCEPRPAQPSERSRTHVIHISFAAPNWRLKMSRHVLLSRLAEHFQDASPGQRFPSPERSVSPRSPVSASSPPHSPDSVTQQRLDMIPLGDIEIAGRALKQYARATELGALMYCSGLGALYSGGVWPLLLPHASPFAPSLDHARHTPPRDDDEEELPLNLSTKNRQIWSPGSACEREHVEMETDTQAQWVQEDIESPLELVKRCRSSPDEDRPSSAEPRRCPSAPAYHAYPQPPPPPSDINFSLLLKNENKNEKSFQCKQCGKCFKRSSTLSTHLLIHSDTRPYPCQYCGKRFHQKSDMKKHTYIHTGEKPHKCVVCSKAFSQSSNLITHMRKHTGYKPFSCGLCDKAFQRKVDLRRHRESQHAEVEPPSITPQRYRYYGDDQTPLAPLISN</sequence>
<dbReference type="Proteomes" id="UP000838878">
    <property type="component" value="Chromosome 5"/>
</dbReference>
<dbReference type="OrthoDB" id="6155966at2759"/>
<dbReference type="GO" id="GO:0000981">
    <property type="term" value="F:DNA-binding transcription factor activity, RNA polymerase II-specific"/>
    <property type="evidence" value="ECO:0007669"/>
    <property type="project" value="TreeGrafter"/>
</dbReference>
<protein>
    <recommendedName>
        <fullName evidence="11">C2H2-type domain-containing protein</fullName>
    </recommendedName>
</protein>
<feature type="compositionally biased region" description="Low complexity" evidence="10">
    <location>
        <begin position="74"/>
        <end position="100"/>
    </location>
</feature>
<feature type="region of interest" description="Disordered" evidence="10">
    <location>
        <begin position="224"/>
        <end position="259"/>
    </location>
</feature>
<evidence type="ECO:0000256" key="9">
    <source>
        <dbReference type="ARBA" id="ARBA00023242"/>
    </source>
</evidence>
<dbReference type="Pfam" id="PF00096">
    <property type="entry name" value="zf-C2H2"/>
    <property type="match status" value="4"/>
</dbReference>
<feature type="domain" description="C2H2-type" evidence="11">
    <location>
        <begin position="335"/>
        <end position="355"/>
    </location>
</feature>
<accession>A0A8J9YCS2</accession>
<dbReference type="GO" id="GO:0008270">
    <property type="term" value="F:zinc ion binding"/>
    <property type="evidence" value="ECO:0007669"/>
    <property type="project" value="UniProtKB-KW"/>
</dbReference>
<dbReference type="FunFam" id="3.30.160.60:FF:000208">
    <property type="entry name" value="zinc finger protein Gfi-1b"/>
    <property type="match status" value="1"/>
</dbReference>
<organism evidence="12 13">
    <name type="scientific">Brenthis ino</name>
    <name type="common">lesser marbled fritillary</name>
    <dbReference type="NCBI Taxonomy" id="405034"/>
    <lineage>
        <taxon>Eukaryota</taxon>
        <taxon>Metazoa</taxon>
        <taxon>Ecdysozoa</taxon>
        <taxon>Arthropoda</taxon>
        <taxon>Hexapoda</taxon>
        <taxon>Insecta</taxon>
        <taxon>Pterygota</taxon>
        <taxon>Neoptera</taxon>
        <taxon>Endopterygota</taxon>
        <taxon>Lepidoptera</taxon>
        <taxon>Glossata</taxon>
        <taxon>Ditrysia</taxon>
        <taxon>Papilionoidea</taxon>
        <taxon>Nymphalidae</taxon>
        <taxon>Heliconiinae</taxon>
        <taxon>Argynnini</taxon>
        <taxon>Brenthis</taxon>
    </lineage>
</organism>
<feature type="domain" description="C2H2-type" evidence="11">
    <location>
        <begin position="307"/>
        <end position="327"/>
    </location>
</feature>
<keyword evidence="7" id="KW-0238">DNA-binding</keyword>
<evidence type="ECO:0000256" key="2">
    <source>
        <dbReference type="ARBA" id="ARBA00022723"/>
    </source>
</evidence>
<dbReference type="AlphaFoldDB" id="A0A8J9YCS2"/>
<keyword evidence="9" id="KW-0539">Nucleus</keyword>
<evidence type="ECO:0000256" key="5">
    <source>
        <dbReference type="ARBA" id="ARBA00022833"/>
    </source>
</evidence>
<evidence type="ECO:0000259" key="11">
    <source>
        <dbReference type="PROSITE" id="PS00028"/>
    </source>
</evidence>
<feature type="domain" description="C2H2-type" evidence="11">
    <location>
        <begin position="363"/>
        <end position="384"/>
    </location>
</feature>
<dbReference type="GO" id="GO:0003002">
    <property type="term" value="P:regionalization"/>
    <property type="evidence" value="ECO:0007669"/>
    <property type="project" value="UniProtKB-ARBA"/>
</dbReference>
<feature type="region of interest" description="Disordered" evidence="10">
    <location>
        <begin position="161"/>
        <end position="182"/>
    </location>
</feature>
<dbReference type="PANTHER" id="PTHR23235">
    <property type="entry name" value="KRUEPPEL-LIKE TRANSCRIPTION FACTOR"/>
    <property type="match status" value="1"/>
</dbReference>
<evidence type="ECO:0000313" key="13">
    <source>
        <dbReference type="Proteomes" id="UP000838878"/>
    </source>
</evidence>
<feature type="region of interest" description="Disordered" evidence="10">
    <location>
        <begin position="379"/>
        <end position="413"/>
    </location>
</feature>
<dbReference type="SMART" id="SM00355">
    <property type="entry name" value="ZnF_C2H2"/>
    <property type="match status" value="4"/>
</dbReference>
<keyword evidence="8" id="KW-0804">Transcription</keyword>
<keyword evidence="6" id="KW-0805">Transcription regulation</keyword>
<keyword evidence="5" id="KW-0862">Zinc</keyword>
<dbReference type="SUPFAM" id="SSF57667">
    <property type="entry name" value="beta-beta-alpha zinc fingers"/>
    <property type="match status" value="2"/>
</dbReference>
<dbReference type="GO" id="GO:0000122">
    <property type="term" value="P:negative regulation of transcription by RNA polymerase II"/>
    <property type="evidence" value="ECO:0007669"/>
    <property type="project" value="UniProtKB-ARBA"/>
</dbReference>